<gene>
    <name evidence="1" type="ORF">BN2614_LOCUS1</name>
</gene>
<sequence>MRPLNALDELYRLVASFIRSKRTAACANTACSASGVGLLSVSSELCSRLGACHIIMCNSGVHRYVTCPALLASLRPDFVGRFLLTFWLQEMVTGNI</sequence>
<reference evidence="1 2" key="1">
    <citation type="submission" date="2018-10" db="EMBL/GenBank/DDBJ databases">
        <authorList>
            <person name="Ekblom R."/>
            <person name="Jareborg N."/>
        </authorList>
    </citation>
    <scope>NUCLEOTIDE SEQUENCE [LARGE SCALE GENOMIC DNA]</scope>
    <source>
        <tissue evidence="1">Muscle</tissue>
    </source>
</reference>
<protein>
    <submittedName>
        <fullName evidence="1">Uncharacterized protein</fullName>
    </submittedName>
</protein>
<keyword evidence="2" id="KW-1185">Reference proteome</keyword>
<comment type="caution">
    <text evidence="1">The sequence shown here is derived from an EMBL/GenBank/DDBJ whole genome shotgun (WGS) entry which is preliminary data.</text>
</comment>
<dbReference type="AlphaFoldDB" id="A0A9X9LJV0"/>
<proteinExistence type="predicted"/>
<organism evidence="1 2">
    <name type="scientific">Gulo gulo</name>
    <name type="common">Wolverine</name>
    <name type="synonym">Gluton</name>
    <dbReference type="NCBI Taxonomy" id="48420"/>
    <lineage>
        <taxon>Eukaryota</taxon>
        <taxon>Metazoa</taxon>
        <taxon>Chordata</taxon>
        <taxon>Craniata</taxon>
        <taxon>Vertebrata</taxon>
        <taxon>Euteleostomi</taxon>
        <taxon>Mammalia</taxon>
        <taxon>Eutheria</taxon>
        <taxon>Laurasiatheria</taxon>
        <taxon>Carnivora</taxon>
        <taxon>Caniformia</taxon>
        <taxon>Musteloidea</taxon>
        <taxon>Mustelidae</taxon>
        <taxon>Guloninae</taxon>
        <taxon>Gulo</taxon>
    </lineage>
</organism>
<name>A0A9X9LJV0_GULGU</name>
<evidence type="ECO:0000313" key="2">
    <source>
        <dbReference type="Proteomes" id="UP000269945"/>
    </source>
</evidence>
<accession>A0A9X9LJV0</accession>
<dbReference type="EMBL" id="CYRY02005530">
    <property type="protein sequence ID" value="VCW69950.1"/>
    <property type="molecule type" value="Genomic_DNA"/>
</dbReference>
<evidence type="ECO:0000313" key="1">
    <source>
        <dbReference type="EMBL" id="VCW69950.1"/>
    </source>
</evidence>
<dbReference type="Proteomes" id="UP000269945">
    <property type="component" value="Unassembled WGS sequence"/>
</dbReference>